<keyword evidence="1" id="KW-0472">Membrane</keyword>
<evidence type="ECO:0000256" key="1">
    <source>
        <dbReference type="SAM" id="Phobius"/>
    </source>
</evidence>
<proteinExistence type="predicted"/>
<reference evidence="2 3" key="1">
    <citation type="submission" date="2019-07" db="EMBL/GenBank/DDBJ databases">
        <title>Whole genome shotgun sequence of Microvirga aerophila NBRC 106136.</title>
        <authorList>
            <person name="Hosoyama A."/>
            <person name="Uohara A."/>
            <person name="Ohji S."/>
            <person name="Ichikawa N."/>
        </authorList>
    </citation>
    <scope>NUCLEOTIDE SEQUENCE [LARGE SCALE GENOMIC DNA]</scope>
    <source>
        <strain evidence="2 3">NBRC 106136</strain>
    </source>
</reference>
<dbReference type="AlphaFoldDB" id="A0A512BKF7"/>
<evidence type="ECO:0000313" key="3">
    <source>
        <dbReference type="Proteomes" id="UP000321085"/>
    </source>
</evidence>
<sequence>MTQTYQHSPRPVGGPISFTLKGETLTVDSGRKVHEVQLGAVESVRMTFEPGRLGRKAYRTKVVMKDGKAFSFTSLSWRSLIEAEQLTQEYRAFAHALFEAVRRANPNARFIAGKPWWLWLSTTILGVACLLGMAFLIWQAVQRGLTDVALLGGLFVAIGAWQIEPMVRLNKPRAFRPESPPPNLLPA</sequence>
<keyword evidence="1" id="KW-1133">Transmembrane helix</keyword>
<feature type="transmembrane region" description="Helical" evidence="1">
    <location>
        <begin position="116"/>
        <end position="138"/>
    </location>
</feature>
<dbReference type="RefSeq" id="WP_114184241.1">
    <property type="nucleotide sequence ID" value="NZ_BJYU01000001.1"/>
</dbReference>
<dbReference type="EMBL" id="BJYU01000001">
    <property type="protein sequence ID" value="GEO12327.1"/>
    <property type="molecule type" value="Genomic_DNA"/>
</dbReference>
<accession>A0A512BKF7</accession>
<keyword evidence="3" id="KW-1185">Reference proteome</keyword>
<dbReference type="Proteomes" id="UP000321085">
    <property type="component" value="Unassembled WGS sequence"/>
</dbReference>
<comment type="caution">
    <text evidence="2">The sequence shown here is derived from an EMBL/GenBank/DDBJ whole genome shotgun (WGS) entry which is preliminary data.</text>
</comment>
<keyword evidence="1" id="KW-0812">Transmembrane</keyword>
<feature type="transmembrane region" description="Helical" evidence="1">
    <location>
        <begin position="144"/>
        <end position="163"/>
    </location>
</feature>
<organism evidence="2 3">
    <name type="scientific">Microvirga aerophila</name>
    <dbReference type="NCBI Taxonomy" id="670291"/>
    <lineage>
        <taxon>Bacteria</taxon>
        <taxon>Pseudomonadati</taxon>
        <taxon>Pseudomonadota</taxon>
        <taxon>Alphaproteobacteria</taxon>
        <taxon>Hyphomicrobiales</taxon>
        <taxon>Methylobacteriaceae</taxon>
        <taxon>Microvirga</taxon>
    </lineage>
</organism>
<name>A0A512BKF7_9HYPH</name>
<protein>
    <submittedName>
        <fullName evidence="2">Uncharacterized protein</fullName>
    </submittedName>
</protein>
<gene>
    <name evidence="2" type="ORF">MAE02_00230</name>
</gene>
<evidence type="ECO:0000313" key="2">
    <source>
        <dbReference type="EMBL" id="GEO12327.1"/>
    </source>
</evidence>
<dbReference type="OrthoDB" id="8018653at2"/>